<sequence>MSVDREKLLTRIQTIFVDLFELEATDISPDSHLYEDLDIDSIDAVDLVVELKKMTGKKIKPDDFKRVRTVGDIVDAVEQLMGQ</sequence>
<dbReference type="STRING" id="62101.AB835_07930"/>
<evidence type="ECO:0000256" key="2">
    <source>
        <dbReference type="ARBA" id="ARBA00022553"/>
    </source>
</evidence>
<dbReference type="InterPro" id="IPR009081">
    <property type="entry name" value="PP-bd_ACP"/>
</dbReference>
<evidence type="ECO:0000259" key="4">
    <source>
        <dbReference type="PROSITE" id="PS50075"/>
    </source>
</evidence>
<comment type="subcellular location">
    <subcellularLocation>
        <location evidence="3">Cytoplasm</location>
    </subcellularLocation>
</comment>
<keyword evidence="2 3" id="KW-0597">Phosphoprotein</keyword>
<keyword evidence="3" id="KW-0443">Lipid metabolism</keyword>
<comment type="caution">
    <text evidence="5">The sequence shown here is derived from an EMBL/GenBank/DDBJ whole genome shotgun (WGS) entry which is preliminary data.</text>
</comment>
<dbReference type="GO" id="GO:0000036">
    <property type="term" value="F:acyl carrier activity"/>
    <property type="evidence" value="ECO:0007669"/>
    <property type="project" value="UniProtKB-UniRule"/>
</dbReference>
<proteinExistence type="inferred from homology"/>
<dbReference type="EMBL" id="MDLC01000024">
    <property type="protein sequence ID" value="ODS23632.1"/>
    <property type="molecule type" value="Genomic_DNA"/>
</dbReference>
<dbReference type="InterPro" id="IPR036736">
    <property type="entry name" value="ACP-like_sf"/>
</dbReference>
<organism evidence="5 6">
    <name type="scientific">Candidatus Endobugula sertula</name>
    <name type="common">Bugula neritina bacterial symbiont</name>
    <dbReference type="NCBI Taxonomy" id="62101"/>
    <lineage>
        <taxon>Bacteria</taxon>
        <taxon>Pseudomonadati</taxon>
        <taxon>Pseudomonadota</taxon>
        <taxon>Gammaproteobacteria</taxon>
        <taxon>Cellvibrionales</taxon>
        <taxon>Cellvibrionaceae</taxon>
        <taxon>Candidatus Endobugula</taxon>
    </lineage>
</organism>
<dbReference type="GO" id="GO:0005737">
    <property type="term" value="C:cytoplasm"/>
    <property type="evidence" value="ECO:0007669"/>
    <property type="project" value="UniProtKB-SubCell"/>
</dbReference>
<dbReference type="Proteomes" id="UP000242502">
    <property type="component" value="Unassembled WGS sequence"/>
</dbReference>
<comment type="function">
    <text evidence="3">Carrier of the growing fatty acid chain in fatty acid biosynthesis.</text>
</comment>
<feature type="domain" description="Carrier" evidence="4">
    <location>
        <begin position="3"/>
        <end position="81"/>
    </location>
</feature>
<evidence type="ECO:0000256" key="3">
    <source>
        <dbReference type="HAMAP-Rule" id="MF_01217"/>
    </source>
</evidence>
<keyword evidence="3" id="KW-0276">Fatty acid metabolism</keyword>
<evidence type="ECO:0000313" key="5">
    <source>
        <dbReference type="EMBL" id="ODS23632.1"/>
    </source>
</evidence>
<dbReference type="AlphaFoldDB" id="A0A1D2QPZ2"/>
<comment type="pathway">
    <text evidence="3">Lipid metabolism; fatty acid biosynthesis.</text>
</comment>
<dbReference type="Gene3D" id="1.10.1200.10">
    <property type="entry name" value="ACP-like"/>
    <property type="match status" value="1"/>
</dbReference>
<comment type="PTM">
    <text evidence="3">4'-phosphopantetheine is transferred from CoA to a specific serine of apo-ACP by AcpS. This modification is essential for activity because fatty acids are bound in thioester linkage to the sulfhydryl of the prosthetic group.</text>
</comment>
<dbReference type="UniPathway" id="UPA00094"/>
<comment type="similarity">
    <text evidence="3">Belongs to the acyl carrier protein (ACP) family.</text>
</comment>
<keyword evidence="1 3" id="KW-0596">Phosphopantetheine</keyword>
<keyword evidence="3" id="KW-0444">Lipid biosynthesis</keyword>
<feature type="modified residue" description="O-(pantetheine 4'-phosphoryl)serine" evidence="3">
    <location>
        <position position="41"/>
    </location>
</feature>
<gene>
    <name evidence="3" type="primary">acpP</name>
    <name evidence="5" type="ORF">AB835_07930</name>
</gene>
<reference evidence="5 6" key="1">
    <citation type="journal article" date="2016" name="Appl. Environ. Microbiol.">
        <title>Lack of Overt Genome Reduction in the Bryostatin-Producing Bryozoan Symbiont "Candidatus Endobugula sertula".</title>
        <authorList>
            <person name="Miller I.J."/>
            <person name="Vanee N."/>
            <person name="Fong S.S."/>
            <person name="Lim-Fong G.E."/>
            <person name="Kwan J.C."/>
        </authorList>
    </citation>
    <scope>NUCLEOTIDE SEQUENCE [LARGE SCALE GENOMIC DNA]</scope>
    <source>
        <strain evidence="5">AB1-4</strain>
    </source>
</reference>
<dbReference type="HAMAP" id="MF_01217">
    <property type="entry name" value="Acyl_carrier"/>
    <property type="match status" value="1"/>
</dbReference>
<dbReference type="Pfam" id="PF00550">
    <property type="entry name" value="PP-binding"/>
    <property type="match status" value="1"/>
</dbReference>
<accession>A0A1D2QPZ2</accession>
<keyword evidence="3" id="KW-0963">Cytoplasm</keyword>
<evidence type="ECO:0000256" key="1">
    <source>
        <dbReference type="ARBA" id="ARBA00022450"/>
    </source>
</evidence>
<evidence type="ECO:0000313" key="6">
    <source>
        <dbReference type="Proteomes" id="UP000242502"/>
    </source>
</evidence>
<name>A0A1D2QPZ2_9GAMM</name>
<dbReference type="InterPro" id="IPR003231">
    <property type="entry name" value="ACP"/>
</dbReference>
<protein>
    <recommendedName>
        <fullName evidence="3">Acyl carrier protein</fullName>
        <shortName evidence="3">ACP</shortName>
    </recommendedName>
</protein>
<dbReference type="SUPFAM" id="SSF47336">
    <property type="entry name" value="ACP-like"/>
    <property type="match status" value="1"/>
</dbReference>
<dbReference type="PROSITE" id="PS50075">
    <property type="entry name" value="CARRIER"/>
    <property type="match status" value="1"/>
</dbReference>
<dbReference type="NCBIfam" id="NF003757">
    <property type="entry name" value="PRK05350.1"/>
    <property type="match status" value="1"/>
</dbReference>
<keyword evidence="3" id="KW-0275">Fatty acid biosynthesis</keyword>